<organism evidence="2">
    <name type="scientific">Darwinula stevensoni</name>
    <dbReference type="NCBI Taxonomy" id="69355"/>
    <lineage>
        <taxon>Eukaryota</taxon>
        <taxon>Metazoa</taxon>
        <taxon>Ecdysozoa</taxon>
        <taxon>Arthropoda</taxon>
        <taxon>Crustacea</taxon>
        <taxon>Oligostraca</taxon>
        <taxon>Ostracoda</taxon>
        <taxon>Podocopa</taxon>
        <taxon>Podocopida</taxon>
        <taxon>Darwinulocopina</taxon>
        <taxon>Darwinuloidea</taxon>
        <taxon>Darwinulidae</taxon>
        <taxon>Darwinula</taxon>
    </lineage>
</organism>
<accession>A0A7R9A0F8</accession>
<dbReference type="InterPro" id="IPR000618">
    <property type="entry name" value="Insect_cuticle"/>
</dbReference>
<name>A0A7R9A0F8_9CRUS</name>
<protein>
    <submittedName>
        <fullName evidence="2">Uncharacterized protein</fullName>
    </submittedName>
</protein>
<gene>
    <name evidence="2" type="ORF">DSTB1V02_LOCUS3045</name>
</gene>
<reference evidence="2" key="1">
    <citation type="submission" date="2020-11" db="EMBL/GenBank/DDBJ databases">
        <authorList>
            <person name="Tran Van P."/>
        </authorList>
    </citation>
    <scope>NUCLEOTIDE SEQUENCE</scope>
</reference>
<keyword evidence="3" id="KW-1185">Reference proteome</keyword>
<evidence type="ECO:0000313" key="3">
    <source>
        <dbReference type="Proteomes" id="UP000677054"/>
    </source>
</evidence>
<feature type="compositionally biased region" description="Basic and acidic residues" evidence="1">
    <location>
        <begin position="29"/>
        <end position="39"/>
    </location>
</feature>
<proteinExistence type="predicted"/>
<evidence type="ECO:0000256" key="1">
    <source>
        <dbReference type="SAM" id="MobiDB-lite"/>
    </source>
</evidence>
<sequence>MKGISLSSDDSNSTCLLQSRKTFLQTTKKPLDSDDRRLPLDNGIPPRLPNRRCRSQNRPGDSIRIAGWVGGRRASSHRASEAQTDPDEDQFGPDDRWGNICISCGITSTCFLQMDSLRMTLQIFAALLSLIGLAHGHHNTLHSLFYKGPYRQPLYINYPYQLPPPVWTYATPSYAYSAQPPKYQPPANGYQITSTEYKVPSTEHKVPSLEYQGLPNGYQAPPLEYQVSPDGYQTPSLGYQAPDNGIQAPSSGYQALANGYQTSSPGYQTPANGYKVPSLGHQNSHPKYNFSYKVNNPYGGDIKSHEESWDGDNVHGVYSLLQPDGDCPSLVSNGSFDR</sequence>
<feature type="region of interest" description="Disordered" evidence="1">
    <location>
        <begin position="26"/>
        <end position="64"/>
    </location>
</feature>
<dbReference type="AlphaFoldDB" id="A0A7R9A0F8"/>
<dbReference type="EMBL" id="CAJPEV010000368">
    <property type="protein sequence ID" value="CAG0884541.1"/>
    <property type="molecule type" value="Genomic_DNA"/>
</dbReference>
<dbReference type="Proteomes" id="UP000677054">
    <property type="component" value="Unassembled WGS sequence"/>
</dbReference>
<dbReference type="Pfam" id="PF00379">
    <property type="entry name" value="Chitin_bind_4"/>
    <property type="match status" value="1"/>
</dbReference>
<evidence type="ECO:0000313" key="2">
    <source>
        <dbReference type="EMBL" id="CAD7243111.1"/>
    </source>
</evidence>
<dbReference type="EMBL" id="LR899885">
    <property type="protein sequence ID" value="CAD7243111.1"/>
    <property type="molecule type" value="Genomic_DNA"/>
</dbReference>
<dbReference type="OrthoDB" id="6427684at2759"/>